<keyword evidence="1" id="KW-1133">Transmembrane helix</keyword>
<dbReference type="EMBL" id="BMJN01000003">
    <property type="protein sequence ID" value="GGE25665.1"/>
    <property type="molecule type" value="Genomic_DNA"/>
</dbReference>
<feature type="transmembrane region" description="Helical" evidence="1">
    <location>
        <begin position="12"/>
        <end position="30"/>
    </location>
</feature>
<reference evidence="2" key="2">
    <citation type="submission" date="2020-09" db="EMBL/GenBank/DDBJ databases">
        <authorList>
            <person name="Sun Q."/>
            <person name="Zhou Y."/>
        </authorList>
    </citation>
    <scope>NUCLEOTIDE SEQUENCE</scope>
    <source>
        <strain evidence="2">CGMCC 1.15533</strain>
    </source>
</reference>
<organism evidence="2 3">
    <name type="scientific">Streptococcus himalayensis</name>
    <dbReference type="NCBI Taxonomy" id="1888195"/>
    <lineage>
        <taxon>Bacteria</taxon>
        <taxon>Bacillati</taxon>
        <taxon>Bacillota</taxon>
        <taxon>Bacilli</taxon>
        <taxon>Lactobacillales</taxon>
        <taxon>Streptococcaceae</taxon>
        <taxon>Streptococcus</taxon>
    </lineage>
</organism>
<accession>A0A917A573</accession>
<evidence type="ECO:0000313" key="3">
    <source>
        <dbReference type="Proteomes" id="UP000660801"/>
    </source>
</evidence>
<gene>
    <name evidence="2" type="ORF">GCM10011510_03470</name>
</gene>
<keyword evidence="1" id="KW-0472">Membrane</keyword>
<comment type="caution">
    <text evidence="2">The sequence shown here is derived from an EMBL/GenBank/DDBJ whole genome shotgun (WGS) entry which is preliminary data.</text>
</comment>
<keyword evidence="1" id="KW-0812">Transmembrane</keyword>
<dbReference type="AlphaFoldDB" id="A0A917A573"/>
<protein>
    <submittedName>
        <fullName evidence="2">Uncharacterized protein</fullName>
    </submittedName>
</protein>
<proteinExistence type="predicted"/>
<dbReference type="OrthoDB" id="9956760at2"/>
<evidence type="ECO:0000313" key="2">
    <source>
        <dbReference type="EMBL" id="GGE25665.1"/>
    </source>
</evidence>
<dbReference type="Proteomes" id="UP000660801">
    <property type="component" value="Unassembled WGS sequence"/>
</dbReference>
<dbReference type="RefSeq" id="WP_068991575.1">
    <property type="nucleotide sequence ID" value="NZ_BMJN01000003.1"/>
</dbReference>
<sequence length="67" mass="7307">MKNKTLVTRLALIGQVLTVAVVLYNLGYLFGEYLAGVKLSQLSWGALLISILLAGIVFVVRMGGRKR</sequence>
<evidence type="ECO:0000256" key="1">
    <source>
        <dbReference type="SAM" id="Phobius"/>
    </source>
</evidence>
<name>A0A917A573_9STRE</name>
<feature type="transmembrane region" description="Helical" evidence="1">
    <location>
        <begin position="42"/>
        <end position="60"/>
    </location>
</feature>
<keyword evidence="3" id="KW-1185">Reference proteome</keyword>
<reference evidence="2" key="1">
    <citation type="journal article" date="2014" name="Int. J. Syst. Evol. Microbiol.">
        <title>Complete genome sequence of Corynebacterium casei LMG S-19264T (=DSM 44701T), isolated from a smear-ripened cheese.</title>
        <authorList>
            <consortium name="US DOE Joint Genome Institute (JGI-PGF)"/>
            <person name="Walter F."/>
            <person name="Albersmeier A."/>
            <person name="Kalinowski J."/>
            <person name="Ruckert C."/>
        </authorList>
    </citation>
    <scope>NUCLEOTIDE SEQUENCE</scope>
    <source>
        <strain evidence="2">CGMCC 1.15533</strain>
    </source>
</reference>